<dbReference type="InterPro" id="IPR036188">
    <property type="entry name" value="FAD/NAD-bd_sf"/>
</dbReference>
<dbReference type="PANTHER" id="PTHR10668">
    <property type="entry name" value="PHYTOENE DEHYDROGENASE"/>
    <property type="match status" value="1"/>
</dbReference>
<accession>A0A2P8DZ91</accession>
<dbReference type="Gene3D" id="3.50.50.60">
    <property type="entry name" value="FAD/NAD(P)-binding domain"/>
    <property type="match status" value="1"/>
</dbReference>
<dbReference type="AlphaFoldDB" id="A0A2P8DZ91"/>
<dbReference type="OrthoDB" id="833207at2"/>
<dbReference type="SUPFAM" id="SSF51905">
    <property type="entry name" value="FAD/NAD(P)-binding domain"/>
    <property type="match status" value="1"/>
</dbReference>
<comment type="caution">
    <text evidence="1">The sequence shown here is derived from an EMBL/GenBank/DDBJ whole genome shotgun (WGS) entry which is preliminary data.</text>
</comment>
<dbReference type="PANTHER" id="PTHR10668:SF105">
    <property type="entry name" value="DEHYDROGENASE-RELATED"/>
    <property type="match status" value="1"/>
</dbReference>
<dbReference type="EMBL" id="PYGE01000010">
    <property type="protein sequence ID" value="PSL02534.1"/>
    <property type="molecule type" value="Genomic_DNA"/>
</dbReference>
<organism evidence="1 2">
    <name type="scientific">Haloactinopolyspora alba</name>
    <dbReference type="NCBI Taxonomy" id="648780"/>
    <lineage>
        <taxon>Bacteria</taxon>
        <taxon>Bacillati</taxon>
        <taxon>Actinomycetota</taxon>
        <taxon>Actinomycetes</taxon>
        <taxon>Jiangellales</taxon>
        <taxon>Jiangellaceae</taxon>
        <taxon>Haloactinopolyspora</taxon>
    </lineage>
</organism>
<protein>
    <submittedName>
        <fullName evidence="1">Phytoene dehydrogenase-like protein</fullName>
    </submittedName>
</protein>
<gene>
    <name evidence="1" type="ORF">CLV30_110190</name>
</gene>
<dbReference type="Proteomes" id="UP000243528">
    <property type="component" value="Unassembled WGS sequence"/>
</dbReference>
<proteinExistence type="predicted"/>
<keyword evidence="2" id="KW-1185">Reference proteome</keyword>
<evidence type="ECO:0000313" key="1">
    <source>
        <dbReference type="EMBL" id="PSL02534.1"/>
    </source>
</evidence>
<reference evidence="1 2" key="1">
    <citation type="submission" date="2018-03" db="EMBL/GenBank/DDBJ databases">
        <title>Genomic Encyclopedia of Archaeal and Bacterial Type Strains, Phase II (KMG-II): from individual species to whole genera.</title>
        <authorList>
            <person name="Goeker M."/>
        </authorList>
    </citation>
    <scope>NUCLEOTIDE SEQUENCE [LARGE SCALE GENOMIC DNA]</scope>
    <source>
        <strain evidence="1 2">DSM 45211</strain>
    </source>
</reference>
<evidence type="ECO:0000313" key="2">
    <source>
        <dbReference type="Proteomes" id="UP000243528"/>
    </source>
</evidence>
<name>A0A2P8DZ91_9ACTN</name>
<dbReference type="RefSeq" id="WP_106538038.1">
    <property type="nucleotide sequence ID" value="NZ_PYGE01000010.1"/>
</dbReference>
<sequence length="492" mass="51831">MPGTDHCDAVVVGSGPNGLSAAVVLARAGLQVRVLEAQQSIGGGARTLDLGLAPGVTHDICSAVHPMAAASPFFRAFDLRARGVELTYPDVSYAQPLDGGRAGIAYRDLERTVDALGPDGAAWRRLMRPLARHVPGVVDFALSDRRSLPSDPLTAAQYGLGVLEQGTALGRCRWRDEVAPALLFGVAAHAISRLPTLTAAGTALSLGALAHSPGWPLPVGGSQAIVQALVDDLKAHGGSIETGVDVTSFEQLPRARAYLFDTNPWTMTRVVGERMPQRYRRAIERFRPGNAAAKVDFVLSGPVPWANREVGRAGTIHVGGTLAEMSEAEAEVAAGRHAARPMILSSDPAVFDPGREVGGLRPFWTYTHVPAGSTVDVGAAVQAQIERFAPGFGDVVVERRTIPAAEMPAHNANYVGGDIAAGAMNLWQLVARPTPRWNPFATPLPDVYLCSASTPPGPAVHGMCGLNAARSVLRSRFGIRDLPSLAPAPSRE</sequence>
<dbReference type="Pfam" id="PF13450">
    <property type="entry name" value="NAD_binding_8"/>
    <property type="match status" value="1"/>
</dbReference>